<organism evidence="4 5">
    <name type="scientific">Candidatus Flavonifractor merdigallinarum</name>
    <dbReference type="NCBI Taxonomy" id="2838589"/>
    <lineage>
        <taxon>Bacteria</taxon>
        <taxon>Bacillati</taxon>
        <taxon>Bacillota</taxon>
        <taxon>Clostridia</taxon>
        <taxon>Eubacteriales</taxon>
        <taxon>Oscillospiraceae</taxon>
        <taxon>Flavonifractor</taxon>
    </lineage>
</organism>
<dbReference type="PANTHER" id="PTHR40446:SF2">
    <property type="entry name" value="N-ACETYLGLUCOSAMINE-1-PHOSPHODIESTER ALPHA-N-ACETYLGLUCOSAMINIDASE"/>
    <property type="match status" value="1"/>
</dbReference>
<reference evidence="4" key="2">
    <citation type="submission" date="2021-04" db="EMBL/GenBank/DDBJ databases">
        <authorList>
            <person name="Gilroy R."/>
        </authorList>
    </citation>
    <scope>NUCLEOTIDE SEQUENCE</scope>
    <source>
        <strain evidence="4">ChiBcec16_6824</strain>
    </source>
</reference>
<evidence type="ECO:0000259" key="2">
    <source>
        <dbReference type="Pfam" id="PF07833"/>
    </source>
</evidence>
<name>A0A9D1Y9W7_9FIRM</name>
<dbReference type="PANTHER" id="PTHR40446">
    <property type="entry name" value="N-ACETYLGLUCOSAMINE-1-PHOSPHODIESTER ALPHA-N-ACETYLGLUCOSAMINIDASE"/>
    <property type="match status" value="1"/>
</dbReference>
<reference evidence="4" key="1">
    <citation type="journal article" date="2021" name="PeerJ">
        <title>Extensive microbial diversity within the chicken gut microbiome revealed by metagenomics and culture.</title>
        <authorList>
            <person name="Gilroy R."/>
            <person name="Ravi A."/>
            <person name="Getino M."/>
            <person name="Pursley I."/>
            <person name="Horton D.L."/>
            <person name="Alikhan N.F."/>
            <person name="Baker D."/>
            <person name="Gharbi K."/>
            <person name="Hall N."/>
            <person name="Watson M."/>
            <person name="Adriaenssens E.M."/>
            <person name="Foster-Nyarko E."/>
            <person name="Jarju S."/>
            <person name="Secka A."/>
            <person name="Antonio M."/>
            <person name="Oren A."/>
            <person name="Chaudhuri R.R."/>
            <person name="La Ragione R."/>
            <person name="Hildebrand F."/>
            <person name="Pallen M.J."/>
        </authorList>
    </citation>
    <scope>NUCLEOTIDE SEQUENCE</scope>
    <source>
        <strain evidence="4">ChiBcec16_6824</strain>
    </source>
</reference>
<evidence type="ECO:0000313" key="4">
    <source>
        <dbReference type="EMBL" id="HIY22042.1"/>
    </source>
</evidence>
<keyword evidence="1" id="KW-0732">Signal</keyword>
<dbReference type="Gene3D" id="3.30.457.10">
    <property type="entry name" value="Copper amine oxidase-like, N-terminal domain"/>
    <property type="match status" value="1"/>
</dbReference>
<feature type="chain" id="PRO_5038627167" evidence="1">
    <location>
        <begin position="27"/>
        <end position="511"/>
    </location>
</feature>
<sequence length="511" mass="53839">MFSFKRAAALVLCAALGAGLTGTVHAQSPSLILAMRIGSPTCIIGSELTQVDPESKSVSPMAESGRTLVPIRRILEAFGGTVEWLAATGEIRCILNGDNVDLTLDSTEAKVNGETVTLDVPARAKNNRTFVPVRFVTEELGLQVGYESQHRVVVVANGDLPADLSSLSQVTQLVEATTPKGEATTYETKTAAGLTLRVITVNPADPRVTIRAALPGGKLNQTASFSSIVSSGAKAVINANFFEAYESIKDPIGHLMINGQFLYASSGITSVGITSSGEVRWGRPAIFVRVKTADDGTAQQWAAFEVNVLKQFNNQAVLYTPARGASFPVTYPGAVLTVQNGVTTGYRTVAKGETVTIPSNGYVLYSSQEVTQTSYYRVPEMGRKVVLEPYLYKEDPEGFSLDGVTTMVSGAPRLVKDGAIDNSTDAGFTEARFTTASTPRTAIGSTADGKLLLVQTGAATIAQLKQAMLALGCVDAVNLDGGASTAMYYNGSTVASPGRALTATLQIFVQP</sequence>
<dbReference type="AlphaFoldDB" id="A0A9D1Y9W7"/>
<proteinExistence type="predicted"/>
<feature type="signal peptide" evidence="1">
    <location>
        <begin position="1"/>
        <end position="26"/>
    </location>
</feature>
<feature type="domain" description="Phosphodiester glycosidase" evidence="3">
    <location>
        <begin position="333"/>
        <end position="498"/>
    </location>
</feature>
<dbReference type="Proteomes" id="UP000823868">
    <property type="component" value="Unassembled WGS sequence"/>
</dbReference>
<dbReference type="InterPro" id="IPR036582">
    <property type="entry name" value="Mao_N_sf"/>
</dbReference>
<dbReference type="GO" id="GO:0016798">
    <property type="term" value="F:hydrolase activity, acting on glycosyl bonds"/>
    <property type="evidence" value="ECO:0007669"/>
    <property type="project" value="UniProtKB-KW"/>
</dbReference>
<dbReference type="InterPro" id="IPR018711">
    <property type="entry name" value="NAGPA"/>
</dbReference>
<evidence type="ECO:0000313" key="5">
    <source>
        <dbReference type="Proteomes" id="UP000823868"/>
    </source>
</evidence>
<dbReference type="Pfam" id="PF07833">
    <property type="entry name" value="Cu_amine_oxidN1"/>
    <property type="match status" value="1"/>
</dbReference>
<accession>A0A9D1Y9W7</accession>
<feature type="domain" description="Copper amine oxidase-like N-terminal" evidence="2">
    <location>
        <begin position="57"/>
        <end position="154"/>
    </location>
</feature>
<dbReference type="InterPro" id="IPR012854">
    <property type="entry name" value="Cu_amine_oxidase-like_N"/>
</dbReference>
<dbReference type="EMBL" id="DXDX01000168">
    <property type="protein sequence ID" value="HIY22042.1"/>
    <property type="molecule type" value="Genomic_DNA"/>
</dbReference>
<dbReference type="Pfam" id="PF09992">
    <property type="entry name" value="NAGPA"/>
    <property type="match status" value="1"/>
</dbReference>
<keyword evidence="4" id="KW-0326">Glycosidase</keyword>
<evidence type="ECO:0000259" key="3">
    <source>
        <dbReference type="Pfam" id="PF09992"/>
    </source>
</evidence>
<comment type="caution">
    <text evidence="4">The sequence shown here is derived from an EMBL/GenBank/DDBJ whole genome shotgun (WGS) entry which is preliminary data.</text>
</comment>
<evidence type="ECO:0000256" key="1">
    <source>
        <dbReference type="SAM" id="SignalP"/>
    </source>
</evidence>
<protein>
    <submittedName>
        <fullName evidence="4">Phosphodiester glycosidase family protein</fullName>
    </submittedName>
</protein>
<keyword evidence="4" id="KW-0378">Hydrolase</keyword>
<dbReference type="SUPFAM" id="SSF55383">
    <property type="entry name" value="Copper amine oxidase, domain N"/>
    <property type="match status" value="1"/>
</dbReference>
<gene>
    <name evidence="4" type="ORF">H9841_09105</name>
</gene>